<comment type="caution">
    <text evidence="1">The sequence shown here is derived from an EMBL/GenBank/DDBJ whole genome shotgun (WGS) entry which is preliminary data.</text>
</comment>
<accession>A0ABQ3PQ60</accession>
<dbReference type="EMBL" id="BNDW01000117">
    <property type="protein sequence ID" value="GHI27158.1"/>
    <property type="molecule type" value="Genomic_DNA"/>
</dbReference>
<reference evidence="1" key="1">
    <citation type="submission" date="2024-05" db="EMBL/GenBank/DDBJ databases">
        <title>Whole genome shotgun sequence of Streptomyces hydrogenans NBRC 13475.</title>
        <authorList>
            <person name="Komaki H."/>
            <person name="Tamura T."/>
        </authorList>
    </citation>
    <scope>NUCLEOTIDE SEQUENCE</scope>
    <source>
        <strain evidence="1">NBRC 13475</strain>
    </source>
</reference>
<dbReference type="Proteomes" id="UP001052739">
    <property type="component" value="Unassembled WGS sequence"/>
</dbReference>
<evidence type="ECO:0000313" key="2">
    <source>
        <dbReference type="Proteomes" id="UP001052739"/>
    </source>
</evidence>
<organism evidence="1 2">
    <name type="scientific">Streptomyces hydrogenans</name>
    <dbReference type="NCBI Taxonomy" id="1873719"/>
    <lineage>
        <taxon>Bacteria</taxon>
        <taxon>Bacillati</taxon>
        <taxon>Actinomycetota</taxon>
        <taxon>Actinomycetes</taxon>
        <taxon>Kitasatosporales</taxon>
        <taxon>Streptomycetaceae</taxon>
        <taxon>Streptomyces</taxon>
    </lineage>
</organism>
<proteinExistence type="predicted"/>
<gene>
    <name evidence="1" type="ORF">Shyd_85290</name>
</gene>
<evidence type="ECO:0000313" key="1">
    <source>
        <dbReference type="EMBL" id="GHI27158.1"/>
    </source>
</evidence>
<protein>
    <submittedName>
        <fullName evidence="1">Uncharacterized protein</fullName>
    </submittedName>
</protein>
<sequence length="125" mass="13915">MAVQARPSGLRTVHSVLMDRFVGQGRLEWWANHSTCLEMYDIDITVTVDAVGKCWAAGRHVNALDTTQREGWDFLMEMDPHFSIAFPGEDRGAIMVRVVEAEDGTLTLTEAPDWDGSGNVTFDLT</sequence>
<name>A0ABQ3PQ60_9ACTN</name>
<keyword evidence="2" id="KW-1185">Reference proteome</keyword>